<dbReference type="AlphaFoldDB" id="A0AAN5C7C2"/>
<reference evidence="3" key="1">
    <citation type="submission" date="2022-10" db="EMBL/GenBank/DDBJ databases">
        <title>Genome assembly of Pristionchus species.</title>
        <authorList>
            <person name="Yoshida K."/>
            <person name="Sommer R.J."/>
        </authorList>
    </citation>
    <scope>NUCLEOTIDE SEQUENCE [LARGE SCALE GENOMIC DNA]</scope>
    <source>
        <strain evidence="3">RS5460</strain>
    </source>
</reference>
<keyword evidence="1" id="KW-1133">Transmembrane helix</keyword>
<feature type="non-terminal residue" evidence="2">
    <location>
        <position position="224"/>
    </location>
</feature>
<name>A0AAN5C7C2_9BILA</name>
<feature type="transmembrane region" description="Helical" evidence="1">
    <location>
        <begin position="82"/>
        <end position="109"/>
    </location>
</feature>
<organism evidence="2 3">
    <name type="scientific">Pristionchus mayeri</name>
    <dbReference type="NCBI Taxonomy" id="1317129"/>
    <lineage>
        <taxon>Eukaryota</taxon>
        <taxon>Metazoa</taxon>
        <taxon>Ecdysozoa</taxon>
        <taxon>Nematoda</taxon>
        <taxon>Chromadorea</taxon>
        <taxon>Rhabditida</taxon>
        <taxon>Rhabditina</taxon>
        <taxon>Diplogasteromorpha</taxon>
        <taxon>Diplogasteroidea</taxon>
        <taxon>Neodiplogasteridae</taxon>
        <taxon>Pristionchus</taxon>
    </lineage>
</organism>
<comment type="caution">
    <text evidence="2">The sequence shown here is derived from an EMBL/GenBank/DDBJ whole genome shotgun (WGS) entry which is preliminary data.</text>
</comment>
<gene>
    <name evidence="2" type="ORF">PMAYCL1PPCAC_03620</name>
</gene>
<evidence type="ECO:0000256" key="1">
    <source>
        <dbReference type="SAM" id="Phobius"/>
    </source>
</evidence>
<evidence type="ECO:0000313" key="2">
    <source>
        <dbReference type="EMBL" id="GMR33425.1"/>
    </source>
</evidence>
<keyword evidence="1" id="KW-0472">Membrane</keyword>
<dbReference type="Proteomes" id="UP001328107">
    <property type="component" value="Unassembled WGS sequence"/>
</dbReference>
<feature type="transmembrane region" description="Helical" evidence="1">
    <location>
        <begin position="51"/>
        <end position="75"/>
    </location>
</feature>
<feature type="transmembrane region" description="Helical" evidence="1">
    <location>
        <begin position="150"/>
        <end position="178"/>
    </location>
</feature>
<feature type="non-terminal residue" evidence="2">
    <location>
        <position position="1"/>
    </location>
</feature>
<feature type="transmembrane region" description="Helical" evidence="1">
    <location>
        <begin position="24"/>
        <end position="45"/>
    </location>
</feature>
<proteinExistence type="predicted"/>
<sequence length="224" mass="25533">RTFHLSSGRDLEGSRCCCSFKRCALFHSVLFSLLSAFSPLLSLLAPMTVGAAASISLATLLSIALLCSVVAPIGIHRRSSLFLAPFISLLVILLTLGITLIIATVIYSIMQEELLFRFLFCFYWGVRKVRIIFCFFYFTAISHPSSFHRTLILSFSLIIFFSLLFLVIQALFVNLILWRRFYSNVHEKDVDSIAWMFAHLNGSHSRKITSQIEIREWRTTTYVS</sequence>
<evidence type="ECO:0000313" key="3">
    <source>
        <dbReference type="Proteomes" id="UP001328107"/>
    </source>
</evidence>
<accession>A0AAN5C7C2</accession>
<keyword evidence="3" id="KW-1185">Reference proteome</keyword>
<dbReference type="EMBL" id="BTRK01000001">
    <property type="protein sequence ID" value="GMR33425.1"/>
    <property type="molecule type" value="Genomic_DNA"/>
</dbReference>
<protein>
    <submittedName>
        <fullName evidence="2">Uncharacterized protein</fullName>
    </submittedName>
</protein>
<keyword evidence="1" id="KW-0812">Transmembrane</keyword>
<feature type="transmembrane region" description="Helical" evidence="1">
    <location>
        <begin position="115"/>
        <end position="138"/>
    </location>
</feature>